<gene>
    <name evidence="2" type="primary">107371350</name>
</gene>
<dbReference type="eggNOG" id="ENOG502QSP3">
    <property type="taxonomic scope" value="Eukaryota"/>
</dbReference>
<dbReference type="Pfam" id="PF21672">
    <property type="entry name" value="COMM_HN"/>
    <property type="match status" value="1"/>
</dbReference>
<feature type="domain" description="COMM" evidence="1">
    <location>
        <begin position="127"/>
        <end position="188"/>
    </location>
</feature>
<dbReference type="InterPro" id="IPR047155">
    <property type="entry name" value="COMMD4/6/7/8"/>
</dbReference>
<keyword evidence="3" id="KW-1185">Reference proteome</keyword>
<dbReference type="PANTHER" id="PTHR16231">
    <property type="entry name" value="COMM DOMAIN-CONTAINING PROTEIN 4-8 FAMILY MEMBER"/>
    <property type="match status" value="1"/>
</dbReference>
<evidence type="ECO:0000313" key="3">
    <source>
        <dbReference type="Proteomes" id="UP000015104"/>
    </source>
</evidence>
<dbReference type="KEGG" id="tut:107371350"/>
<dbReference type="STRING" id="32264.T1JWJ0"/>
<dbReference type="Pfam" id="PF07258">
    <property type="entry name" value="COMM_domain"/>
    <property type="match status" value="1"/>
</dbReference>
<protein>
    <recommendedName>
        <fullName evidence="1">COMM domain-containing protein</fullName>
    </recommendedName>
</protein>
<dbReference type="InterPro" id="IPR017920">
    <property type="entry name" value="COMM"/>
</dbReference>
<dbReference type="EMBL" id="CAEY01000813">
    <property type="status" value="NOT_ANNOTATED_CDS"/>
    <property type="molecule type" value="Genomic_DNA"/>
</dbReference>
<evidence type="ECO:0000313" key="2">
    <source>
        <dbReference type="EnsemblMetazoa" id="tetur02g08450.1"/>
    </source>
</evidence>
<reference evidence="2" key="2">
    <citation type="submission" date="2015-06" db="UniProtKB">
        <authorList>
            <consortium name="EnsemblMetazoa"/>
        </authorList>
    </citation>
    <scope>IDENTIFICATION</scope>
</reference>
<proteinExistence type="predicted"/>
<evidence type="ECO:0000259" key="1">
    <source>
        <dbReference type="Pfam" id="PF07258"/>
    </source>
</evidence>
<dbReference type="OrthoDB" id="284322at2759"/>
<dbReference type="Proteomes" id="UP000015104">
    <property type="component" value="Unassembled WGS sequence"/>
</dbReference>
<reference evidence="3" key="1">
    <citation type="submission" date="2011-08" db="EMBL/GenBank/DDBJ databases">
        <authorList>
            <person name="Rombauts S."/>
        </authorList>
    </citation>
    <scope>NUCLEOTIDE SEQUENCE</scope>
    <source>
        <strain evidence="3">London</strain>
    </source>
</reference>
<dbReference type="PANTHER" id="PTHR16231:SF4">
    <property type="entry name" value="COMM DOMAIN-CONTAINING PROTEIN 4"/>
    <property type="match status" value="1"/>
</dbReference>
<sequence>MKFKLFGDLDCPDWVMANLNLLAKLSSVKVKLICNLVVTDVGKKEIDFDKLLKITSDAKFDESDSRACFMVASFILKSAWRFNVDHSIVVAELQQLGLPKEHTTAIAKVYSEKADDMRNALKSQSLRLNRLEDVETEVINGLRTESFKVNTKLGLVKLKLDRSGSKEIVEFCVTKEKLAILIQSLKEAEALE</sequence>
<dbReference type="AlphaFoldDB" id="T1JWJ0"/>
<accession>T1JWJ0</accession>
<organism evidence="2 3">
    <name type="scientific">Tetranychus urticae</name>
    <name type="common">Two-spotted spider mite</name>
    <dbReference type="NCBI Taxonomy" id="32264"/>
    <lineage>
        <taxon>Eukaryota</taxon>
        <taxon>Metazoa</taxon>
        <taxon>Ecdysozoa</taxon>
        <taxon>Arthropoda</taxon>
        <taxon>Chelicerata</taxon>
        <taxon>Arachnida</taxon>
        <taxon>Acari</taxon>
        <taxon>Acariformes</taxon>
        <taxon>Trombidiformes</taxon>
        <taxon>Prostigmata</taxon>
        <taxon>Eleutherengona</taxon>
        <taxon>Raphignathae</taxon>
        <taxon>Tetranychoidea</taxon>
        <taxon>Tetranychidae</taxon>
        <taxon>Tetranychus</taxon>
    </lineage>
</organism>
<dbReference type="OMA" id="ASYNCEA"/>
<dbReference type="EnsemblMetazoa" id="tetur02g08450.1">
    <property type="protein sequence ID" value="tetur02g08450.1"/>
    <property type="gene ID" value="tetur02g08450"/>
</dbReference>
<dbReference type="HOGENOM" id="CLU_095496_0_0_1"/>
<name>T1JWJ0_TETUR</name>